<reference evidence="2" key="1">
    <citation type="submission" date="2021-12" db="EMBL/GenBank/DDBJ databases">
        <title>Discovery of the Pendulisporaceae a myxobacterial family with distinct sporulation behavior and unique specialized metabolism.</title>
        <authorList>
            <person name="Garcia R."/>
            <person name="Popoff A."/>
            <person name="Bader C.D."/>
            <person name="Loehr J."/>
            <person name="Walesch S."/>
            <person name="Walt C."/>
            <person name="Boldt J."/>
            <person name="Bunk B."/>
            <person name="Haeckl F.J.F.P.J."/>
            <person name="Gunesch A.P."/>
            <person name="Birkelbach J."/>
            <person name="Nuebel U."/>
            <person name="Pietschmann T."/>
            <person name="Bach T."/>
            <person name="Mueller R."/>
        </authorList>
    </citation>
    <scope>NUCLEOTIDE SEQUENCE</scope>
    <source>
        <strain evidence="2">MSr11367</strain>
    </source>
</reference>
<keyword evidence="3" id="KW-1185">Reference proteome</keyword>
<evidence type="ECO:0008006" key="4">
    <source>
        <dbReference type="Google" id="ProtNLM"/>
    </source>
</evidence>
<organism evidence="2 3">
    <name type="scientific">Pendulispora rubella</name>
    <dbReference type="NCBI Taxonomy" id="2741070"/>
    <lineage>
        <taxon>Bacteria</taxon>
        <taxon>Pseudomonadati</taxon>
        <taxon>Myxococcota</taxon>
        <taxon>Myxococcia</taxon>
        <taxon>Myxococcales</taxon>
        <taxon>Sorangiineae</taxon>
        <taxon>Pendulisporaceae</taxon>
        <taxon>Pendulispora</taxon>
    </lineage>
</organism>
<evidence type="ECO:0000256" key="1">
    <source>
        <dbReference type="SAM" id="MobiDB-lite"/>
    </source>
</evidence>
<sequence length="415" mass="43735">MVAFLVLFLTACEEPSAGSDKDGGARNCLPGYVVCDDQCIPQRVVEYSGCPSPSVDGGVPTHDAGQDAGPDTQTDGANCGQLGHACADSELCMAGQCVPDTLDKLRFDVIDAQYSRALDRMILASASPMALHVYDVGARKDVVVNLPVIPTAVSLTPDGRQAVVGHDGYVSYVDLSGAKVLGTFHVSAPVGDVVAGGNGKAYAFPSSDQWVGIHTVDLTTGTEDISGQATIYAGSVAALHPNGKAMYMAERNLSPSSMEKFDITSGKPASVGRNWGGDYPVCGNLWISKNGLRIFTGCGNVFSASDNKSLDMQYAGSIGKVTVVSLDDTADRVAAVIELPPSTYNAPKSYEIRYYESQYLAQVDNKRLPGYRAGTKTVPTKGRFFFFRADGAHAAVVVQADPSSNAQYPFAIATL</sequence>
<dbReference type="RefSeq" id="WP_394837549.1">
    <property type="nucleotide sequence ID" value="NZ_CP089929.1"/>
</dbReference>
<accession>A0ABZ2LAC8</accession>
<dbReference type="Gene3D" id="2.130.10.10">
    <property type="entry name" value="YVTN repeat-like/Quinoprotein amine dehydrogenase"/>
    <property type="match status" value="1"/>
</dbReference>
<evidence type="ECO:0000313" key="3">
    <source>
        <dbReference type="Proteomes" id="UP001374803"/>
    </source>
</evidence>
<dbReference type="InterPro" id="IPR015943">
    <property type="entry name" value="WD40/YVTN_repeat-like_dom_sf"/>
</dbReference>
<feature type="region of interest" description="Disordered" evidence="1">
    <location>
        <begin position="54"/>
        <end position="74"/>
    </location>
</feature>
<proteinExistence type="predicted"/>
<gene>
    <name evidence="2" type="ORF">LVJ94_11635</name>
</gene>
<protein>
    <recommendedName>
        <fullName evidence="4">Lipoprotein</fullName>
    </recommendedName>
</protein>
<dbReference type="SUPFAM" id="SSF82171">
    <property type="entry name" value="DPP6 N-terminal domain-like"/>
    <property type="match status" value="1"/>
</dbReference>
<dbReference type="Proteomes" id="UP001374803">
    <property type="component" value="Chromosome"/>
</dbReference>
<dbReference type="EMBL" id="CP089983">
    <property type="protein sequence ID" value="WXB07881.1"/>
    <property type="molecule type" value="Genomic_DNA"/>
</dbReference>
<name>A0ABZ2LAC8_9BACT</name>
<evidence type="ECO:0000313" key="2">
    <source>
        <dbReference type="EMBL" id="WXB07881.1"/>
    </source>
</evidence>